<comment type="similarity">
    <text evidence="3">Belongs to the SPSB family.</text>
</comment>
<dbReference type="SMART" id="SM00969">
    <property type="entry name" value="SOCS_box"/>
    <property type="match status" value="1"/>
</dbReference>
<dbReference type="SMART" id="SM00449">
    <property type="entry name" value="SPRY"/>
    <property type="match status" value="1"/>
</dbReference>
<dbReference type="PROSITE" id="PS50188">
    <property type="entry name" value="B302_SPRY"/>
    <property type="match status" value="1"/>
</dbReference>
<evidence type="ECO:0000256" key="4">
    <source>
        <dbReference type="ARBA" id="ARBA00022490"/>
    </source>
</evidence>
<dbReference type="SUPFAM" id="SSF49899">
    <property type="entry name" value="Concanavalin A-like lectins/glucanases"/>
    <property type="match status" value="1"/>
</dbReference>
<evidence type="ECO:0000256" key="2">
    <source>
        <dbReference type="ARBA" id="ARBA00004906"/>
    </source>
</evidence>
<dbReference type="InterPro" id="IPR036036">
    <property type="entry name" value="SOCS_box-like_dom_sf"/>
</dbReference>
<dbReference type="PROSITE" id="PS50225">
    <property type="entry name" value="SOCS"/>
    <property type="match status" value="1"/>
</dbReference>
<dbReference type="CDD" id="cd12906">
    <property type="entry name" value="SPRY_SOCS1-2-4"/>
    <property type="match status" value="1"/>
</dbReference>
<evidence type="ECO:0000313" key="7">
    <source>
        <dbReference type="EMBL" id="KAJ8371056.1"/>
    </source>
</evidence>
<feature type="domain" description="SOCS box" evidence="6">
    <location>
        <begin position="194"/>
        <end position="246"/>
    </location>
</feature>
<evidence type="ECO:0000256" key="1">
    <source>
        <dbReference type="ARBA" id="ARBA00004496"/>
    </source>
</evidence>
<dbReference type="Pfam" id="PF07525">
    <property type="entry name" value="SOCS_box"/>
    <property type="match status" value="1"/>
</dbReference>
<gene>
    <name evidence="7" type="ORF">SKAU_G00110840</name>
</gene>
<dbReference type="InterPro" id="IPR001870">
    <property type="entry name" value="B30.2/SPRY"/>
</dbReference>
<dbReference type="EMBL" id="JAINUF010000003">
    <property type="protein sequence ID" value="KAJ8371056.1"/>
    <property type="molecule type" value="Genomic_DNA"/>
</dbReference>
<dbReference type="InterPro" id="IPR043136">
    <property type="entry name" value="B30.2/SPRY_sf"/>
</dbReference>
<proteinExistence type="inferred from homology"/>
<dbReference type="OrthoDB" id="5547302at2759"/>
<dbReference type="PANTHER" id="PTHR12245">
    <property type="entry name" value="SPRY DOMAIN CONTAINING SOCS BOX PROTEIN"/>
    <property type="match status" value="1"/>
</dbReference>
<accession>A0A9Q1J8B4</accession>
<dbReference type="GO" id="GO:0043161">
    <property type="term" value="P:proteasome-mediated ubiquitin-dependent protein catabolic process"/>
    <property type="evidence" value="ECO:0007669"/>
    <property type="project" value="TreeGrafter"/>
</dbReference>
<dbReference type="PANTHER" id="PTHR12245:SF8">
    <property type="entry name" value="SPRY DOMAIN-CONTAINING SOCS BOX PROTEIN 1"/>
    <property type="match status" value="1"/>
</dbReference>
<dbReference type="GO" id="GO:0035556">
    <property type="term" value="P:intracellular signal transduction"/>
    <property type="evidence" value="ECO:0007669"/>
    <property type="project" value="InterPro"/>
</dbReference>
<dbReference type="Proteomes" id="UP001152622">
    <property type="component" value="Chromosome 3"/>
</dbReference>
<evidence type="ECO:0000313" key="8">
    <source>
        <dbReference type="Proteomes" id="UP001152622"/>
    </source>
</evidence>
<dbReference type="FunFam" id="1.10.750.20:FF:000001">
    <property type="entry name" value="Ankyrin repeat and SOCS box containing 1"/>
    <property type="match status" value="1"/>
</dbReference>
<evidence type="ECO:0008006" key="9">
    <source>
        <dbReference type="Google" id="ProtNLM"/>
    </source>
</evidence>
<comment type="caution">
    <text evidence="7">The sequence shown here is derived from an EMBL/GenBank/DDBJ whole genome shotgun (WGS) entry which is preliminary data.</text>
</comment>
<organism evidence="7 8">
    <name type="scientific">Synaphobranchus kaupii</name>
    <name type="common">Kaup's arrowtooth eel</name>
    <dbReference type="NCBI Taxonomy" id="118154"/>
    <lineage>
        <taxon>Eukaryota</taxon>
        <taxon>Metazoa</taxon>
        <taxon>Chordata</taxon>
        <taxon>Craniata</taxon>
        <taxon>Vertebrata</taxon>
        <taxon>Euteleostomi</taxon>
        <taxon>Actinopterygii</taxon>
        <taxon>Neopterygii</taxon>
        <taxon>Teleostei</taxon>
        <taxon>Anguilliformes</taxon>
        <taxon>Synaphobranchidae</taxon>
        <taxon>Synaphobranchus</taxon>
    </lineage>
</organism>
<evidence type="ECO:0000259" key="5">
    <source>
        <dbReference type="PROSITE" id="PS50188"/>
    </source>
</evidence>
<dbReference type="SUPFAM" id="SSF158235">
    <property type="entry name" value="SOCS box-like"/>
    <property type="match status" value="1"/>
</dbReference>
<evidence type="ECO:0000256" key="3">
    <source>
        <dbReference type="ARBA" id="ARBA00010910"/>
    </source>
</evidence>
<dbReference type="GO" id="GO:0019005">
    <property type="term" value="C:SCF ubiquitin ligase complex"/>
    <property type="evidence" value="ECO:0007669"/>
    <property type="project" value="TreeGrafter"/>
</dbReference>
<name>A0A9Q1J8B4_SYNKA</name>
<dbReference type="AlphaFoldDB" id="A0A9Q1J8B4"/>
<sequence>MGQKVPGGIKTVDMRDPAFRPLKLELQALDYTKPARLDMLLDMPPVAPEVQVQHSWNNDDRSLNIFVKDDNKLIFHRHPVAQSTDAIRGRVGYTRGLHVWEISWAMRQRGTHAVVGVATGDAPLHSVGYTALVGNNHESWGWDLGRNKLYHDVLDMDEGTLSFIVDGQYLGVAFRGLKGKKLYPVVSAVWGHCEIRIRYVNGLDPEPLPLMDLCRRSVRMALGRERLSEIHGLPLPASLKNYLLYQ</sequence>
<dbReference type="InterPro" id="IPR050672">
    <property type="entry name" value="FBXO45-Fsn/SPSB_families"/>
</dbReference>
<keyword evidence="8" id="KW-1185">Reference proteome</keyword>
<feature type="domain" description="B30.2/SPRY" evidence="5">
    <location>
        <begin position="34"/>
        <end position="227"/>
    </location>
</feature>
<dbReference type="Gene3D" id="1.10.750.20">
    <property type="entry name" value="SOCS box"/>
    <property type="match status" value="1"/>
</dbReference>
<comment type="subcellular location">
    <subcellularLocation>
        <location evidence="1">Cytoplasm</location>
    </subcellularLocation>
</comment>
<dbReference type="GO" id="GO:0005737">
    <property type="term" value="C:cytoplasm"/>
    <property type="evidence" value="ECO:0007669"/>
    <property type="project" value="UniProtKB-SubCell"/>
</dbReference>
<protein>
    <recommendedName>
        <fullName evidence="9">SPRY domain-containing SOCS box protein 1</fullName>
    </recommendedName>
</protein>
<reference evidence="7" key="1">
    <citation type="journal article" date="2023" name="Science">
        <title>Genome structures resolve the early diversification of teleost fishes.</title>
        <authorList>
            <person name="Parey E."/>
            <person name="Louis A."/>
            <person name="Montfort J."/>
            <person name="Bouchez O."/>
            <person name="Roques C."/>
            <person name="Iampietro C."/>
            <person name="Lluch J."/>
            <person name="Castinel A."/>
            <person name="Donnadieu C."/>
            <person name="Desvignes T."/>
            <person name="Floi Bucao C."/>
            <person name="Jouanno E."/>
            <person name="Wen M."/>
            <person name="Mejri S."/>
            <person name="Dirks R."/>
            <person name="Jansen H."/>
            <person name="Henkel C."/>
            <person name="Chen W.J."/>
            <person name="Zahm M."/>
            <person name="Cabau C."/>
            <person name="Klopp C."/>
            <person name="Thompson A.W."/>
            <person name="Robinson-Rechavi M."/>
            <person name="Braasch I."/>
            <person name="Lecointre G."/>
            <person name="Bobe J."/>
            <person name="Postlethwait J.H."/>
            <person name="Berthelot C."/>
            <person name="Roest Crollius H."/>
            <person name="Guiguen Y."/>
        </authorList>
    </citation>
    <scope>NUCLEOTIDE SEQUENCE</scope>
    <source>
        <strain evidence="7">WJC10195</strain>
    </source>
</reference>
<dbReference type="InterPro" id="IPR001496">
    <property type="entry name" value="SOCS_box"/>
</dbReference>
<comment type="pathway">
    <text evidence="2">Protein modification; protein ubiquitination.</text>
</comment>
<dbReference type="Gene3D" id="2.60.120.920">
    <property type="match status" value="2"/>
</dbReference>
<evidence type="ECO:0000259" key="6">
    <source>
        <dbReference type="PROSITE" id="PS50225"/>
    </source>
</evidence>
<dbReference type="Pfam" id="PF00622">
    <property type="entry name" value="SPRY"/>
    <property type="match status" value="2"/>
</dbReference>
<dbReference type="InterPro" id="IPR003877">
    <property type="entry name" value="SPRY_dom"/>
</dbReference>
<dbReference type="GO" id="GO:0016567">
    <property type="term" value="P:protein ubiquitination"/>
    <property type="evidence" value="ECO:0007669"/>
    <property type="project" value="UniProtKB-ARBA"/>
</dbReference>
<keyword evidence="4" id="KW-0963">Cytoplasm</keyword>
<dbReference type="CDD" id="cd03718">
    <property type="entry name" value="SOCS_SSB1_4"/>
    <property type="match status" value="1"/>
</dbReference>
<dbReference type="InterPro" id="IPR013320">
    <property type="entry name" value="ConA-like_dom_sf"/>
</dbReference>